<dbReference type="InterPro" id="IPR024185">
    <property type="entry name" value="FTHF_cligase-like_sf"/>
</dbReference>
<dbReference type="SUPFAM" id="SSF100950">
    <property type="entry name" value="NagB/RpiA/CoA transferase-like"/>
    <property type="match status" value="1"/>
</dbReference>
<gene>
    <name evidence="2" type="ORF">MNBD_ACTINO02-2417</name>
</gene>
<dbReference type="Gene3D" id="3.40.50.10420">
    <property type="entry name" value="NagB/RpiA/CoA transferase-like"/>
    <property type="match status" value="1"/>
</dbReference>
<dbReference type="EMBL" id="UOEK01000316">
    <property type="protein sequence ID" value="VAW05483.1"/>
    <property type="molecule type" value="Genomic_DNA"/>
</dbReference>
<organism evidence="2">
    <name type="scientific">hydrothermal vent metagenome</name>
    <dbReference type="NCBI Taxonomy" id="652676"/>
    <lineage>
        <taxon>unclassified sequences</taxon>
        <taxon>metagenomes</taxon>
        <taxon>ecological metagenomes</taxon>
    </lineage>
</organism>
<evidence type="ECO:0000256" key="1">
    <source>
        <dbReference type="SAM" id="MobiDB-lite"/>
    </source>
</evidence>
<evidence type="ECO:0008006" key="3">
    <source>
        <dbReference type="Google" id="ProtNLM"/>
    </source>
</evidence>
<sequence>MATVDRTTQYRERIWADLRKVGRPDSRFHWDLSSFIADFEGSDICTDRTLDLEVWRTLGNRRVFITPDNSTEELRKRLIAENVPFVMTTYGIQRGFVELDSTTVPPGEESYAATLDGMDRYAVPVSLGQLQAGDPFAVLVTGGTAVSMSGVRFGKGHGYFDFEYAALSELGLVDSDAVLIDMVHDCQVVDEHLDGEPHDVVMDYIVTPTRTIPVHRDGREPGRILWDLIPGTEFERLEVTAELRRLVQTVDKAPRADKTIDAERQDSFRKEEKE</sequence>
<dbReference type="GO" id="GO:0005737">
    <property type="term" value="C:cytoplasm"/>
    <property type="evidence" value="ECO:0007669"/>
    <property type="project" value="TreeGrafter"/>
</dbReference>
<dbReference type="PANTHER" id="PTHR13017">
    <property type="entry name" value="5-FORMYLTETRAHYDROFOLATE CYCLO-LIGASE-RELATED"/>
    <property type="match status" value="1"/>
</dbReference>
<reference evidence="2" key="1">
    <citation type="submission" date="2018-06" db="EMBL/GenBank/DDBJ databases">
        <authorList>
            <person name="Zhirakovskaya E."/>
        </authorList>
    </citation>
    <scope>NUCLEOTIDE SEQUENCE</scope>
</reference>
<dbReference type="AlphaFoldDB" id="A0A3B0SMJ9"/>
<proteinExistence type="predicted"/>
<evidence type="ECO:0000313" key="2">
    <source>
        <dbReference type="EMBL" id="VAW05483.1"/>
    </source>
</evidence>
<dbReference type="InterPro" id="IPR037171">
    <property type="entry name" value="NagB/RpiA_transferase-like"/>
</dbReference>
<feature type="region of interest" description="Disordered" evidence="1">
    <location>
        <begin position="255"/>
        <end position="274"/>
    </location>
</feature>
<protein>
    <recommendedName>
        <fullName evidence="3">5-formyltetrahydrofolate cyclo-ligase</fullName>
    </recommendedName>
</protein>
<name>A0A3B0SMJ9_9ZZZZ</name>
<dbReference type="InterPro" id="IPR002698">
    <property type="entry name" value="FTHF_cligase"/>
</dbReference>
<dbReference type="PANTHER" id="PTHR13017:SF0">
    <property type="entry name" value="METHENYLTETRAHYDROFOLATE SYNTHASE DOMAIN-CONTAINING PROTEIN"/>
    <property type="match status" value="1"/>
</dbReference>
<accession>A0A3B0SMJ9</accession>
<dbReference type="Pfam" id="PF01812">
    <property type="entry name" value="5-FTHF_cyc-lig"/>
    <property type="match status" value="1"/>
</dbReference>